<dbReference type="Pfam" id="PF26606">
    <property type="entry name" value="SCO4848"/>
    <property type="match status" value="1"/>
</dbReference>
<name>A0A4S4FZB3_9MICO</name>
<gene>
    <name evidence="2" type="ORF">E6C70_03175</name>
</gene>
<evidence type="ECO:0000313" key="2">
    <source>
        <dbReference type="EMBL" id="THG35086.1"/>
    </source>
</evidence>
<dbReference type="Proteomes" id="UP000307380">
    <property type="component" value="Unassembled WGS sequence"/>
</dbReference>
<proteinExistence type="predicted"/>
<feature type="transmembrane region" description="Helical" evidence="1">
    <location>
        <begin position="48"/>
        <end position="71"/>
    </location>
</feature>
<dbReference type="EMBL" id="SSSN01000003">
    <property type="protein sequence ID" value="THG35086.1"/>
    <property type="molecule type" value="Genomic_DNA"/>
</dbReference>
<accession>A0A4S4FZB3</accession>
<comment type="caution">
    <text evidence="2">The sequence shown here is derived from an EMBL/GenBank/DDBJ whole genome shotgun (WGS) entry which is preliminary data.</text>
</comment>
<keyword evidence="1" id="KW-0472">Membrane</keyword>
<keyword evidence="1" id="KW-0812">Transmembrane</keyword>
<dbReference type="InterPro" id="IPR058061">
    <property type="entry name" value="SCO4848-like"/>
</dbReference>
<sequence length="72" mass="7816">MLTLLAVLLLVNAVFNVVVWPRFFGRISADPRARDADGRRTRFFTVHAILIGAAMVIAVVSAIAAVVALIIR</sequence>
<evidence type="ECO:0000256" key="1">
    <source>
        <dbReference type="SAM" id="Phobius"/>
    </source>
</evidence>
<keyword evidence="3" id="KW-1185">Reference proteome</keyword>
<protein>
    <submittedName>
        <fullName evidence="2">Uncharacterized protein</fullName>
    </submittedName>
</protein>
<keyword evidence="1" id="KW-1133">Transmembrane helix</keyword>
<organism evidence="2 3">
    <name type="scientific">Orlajensenia flava</name>
    <dbReference type="NCBI Taxonomy" id="2565934"/>
    <lineage>
        <taxon>Bacteria</taxon>
        <taxon>Bacillati</taxon>
        <taxon>Actinomycetota</taxon>
        <taxon>Actinomycetes</taxon>
        <taxon>Micrococcales</taxon>
        <taxon>Microbacteriaceae</taxon>
        <taxon>Orlajensenia</taxon>
    </lineage>
</organism>
<evidence type="ECO:0000313" key="3">
    <source>
        <dbReference type="Proteomes" id="UP000307380"/>
    </source>
</evidence>
<dbReference type="NCBIfam" id="NF046117">
    <property type="entry name" value="SCO4848_fam"/>
    <property type="match status" value="1"/>
</dbReference>
<dbReference type="AlphaFoldDB" id="A0A4S4FZB3"/>
<dbReference type="RefSeq" id="WP_136422141.1">
    <property type="nucleotide sequence ID" value="NZ_SSSN01000003.1"/>
</dbReference>
<reference evidence="2 3" key="1">
    <citation type="submission" date="2019-04" db="EMBL/GenBank/DDBJ databases">
        <authorList>
            <person name="Jiang L."/>
        </authorList>
    </citation>
    <scope>NUCLEOTIDE SEQUENCE [LARGE SCALE GENOMIC DNA]</scope>
    <source>
        <strain evidence="2 3">YIM 131861</strain>
    </source>
</reference>